<keyword evidence="1" id="KW-0479">Metal-binding</keyword>
<evidence type="ECO:0000256" key="2">
    <source>
        <dbReference type="ARBA" id="ARBA00022801"/>
    </source>
</evidence>
<proteinExistence type="predicted"/>
<dbReference type="Pfam" id="PF01546">
    <property type="entry name" value="Peptidase_M20"/>
    <property type="match status" value="1"/>
</dbReference>
<accession>A0A1G1VFV0</accession>
<dbReference type="Proteomes" id="UP000178659">
    <property type="component" value="Unassembled WGS sequence"/>
</dbReference>
<gene>
    <name evidence="4" type="ORF">A3A77_04835</name>
</gene>
<feature type="domain" description="Peptidase M20 dimerisation" evidence="3">
    <location>
        <begin position="167"/>
        <end position="277"/>
    </location>
</feature>
<dbReference type="InterPro" id="IPR011650">
    <property type="entry name" value="Peptidase_M20_dimer"/>
</dbReference>
<evidence type="ECO:0000256" key="1">
    <source>
        <dbReference type="ARBA" id="ARBA00022723"/>
    </source>
</evidence>
<comment type="caution">
    <text evidence="4">The sequence shown here is derived from an EMBL/GenBank/DDBJ whole genome shotgun (WGS) entry which is preliminary data.</text>
</comment>
<keyword evidence="2" id="KW-0378">Hydrolase</keyword>
<protein>
    <recommendedName>
        <fullName evidence="3">Peptidase M20 dimerisation domain-containing protein</fullName>
    </recommendedName>
</protein>
<dbReference type="SUPFAM" id="SSF53187">
    <property type="entry name" value="Zn-dependent exopeptidases"/>
    <property type="match status" value="1"/>
</dbReference>
<dbReference type="GO" id="GO:0008777">
    <property type="term" value="F:acetylornithine deacetylase activity"/>
    <property type="evidence" value="ECO:0007669"/>
    <property type="project" value="TreeGrafter"/>
</dbReference>
<reference evidence="4 5" key="1">
    <citation type="journal article" date="2016" name="Nat. Commun.">
        <title>Thousands of microbial genomes shed light on interconnected biogeochemical processes in an aquifer system.</title>
        <authorList>
            <person name="Anantharaman K."/>
            <person name="Brown C.T."/>
            <person name="Hug L.A."/>
            <person name="Sharon I."/>
            <person name="Castelle C.J."/>
            <person name="Probst A.J."/>
            <person name="Thomas B.C."/>
            <person name="Singh A."/>
            <person name="Wilkins M.J."/>
            <person name="Karaoz U."/>
            <person name="Brodie E.L."/>
            <person name="Williams K.H."/>
            <person name="Hubbard S.S."/>
            <person name="Banfield J.F."/>
        </authorList>
    </citation>
    <scope>NUCLEOTIDE SEQUENCE [LARGE SCALE GENOMIC DNA]</scope>
</reference>
<dbReference type="PANTHER" id="PTHR43808:SF31">
    <property type="entry name" value="N-ACETYL-L-CITRULLINE DEACETYLASE"/>
    <property type="match status" value="1"/>
</dbReference>
<dbReference type="PANTHER" id="PTHR43808">
    <property type="entry name" value="ACETYLORNITHINE DEACETYLASE"/>
    <property type="match status" value="1"/>
</dbReference>
<evidence type="ECO:0000313" key="5">
    <source>
        <dbReference type="Proteomes" id="UP000178659"/>
    </source>
</evidence>
<evidence type="ECO:0000313" key="4">
    <source>
        <dbReference type="EMBL" id="OGY14156.1"/>
    </source>
</evidence>
<dbReference type="GO" id="GO:0046872">
    <property type="term" value="F:metal ion binding"/>
    <property type="evidence" value="ECO:0007669"/>
    <property type="project" value="UniProtKB-KW"/>
</dbReference>
<dbReference type="Gene3D" id="3.30.70.360">
    <property type="match status" value="1"/>
</dbReference>
<dbReference type="GO" id="GO:0006526">
    <property type="term" value="P:L-arginine biosynthetic process"/>
    <property type="evidence" value="ECO:0007669"/>
    <property type="project" value="TreeGrafter"/>
</dbReference>
<dbReference type="InterPro" id="IPR036264">
    <property type="entry name" value="Bact_exopeptidase_dim_dom"/>
</dbReference>
<dbReference type="InterPro" id="IPR002933">
    <property type="entry name" value="Peptidase_M20"/>
</dbReference>
<name>A0A1G1VFV0_9BACT</name>
<dbReference type="EMBL" id="MHCC01000002">
    <property type="protein sequence ID" value="OGY14156.1"/>
    <property type="molecule type" value="Genomic_DNA"/>
</dbReference>
<dbReference type="InterPro" id="IPR050072">
    <property type="entry name" value="Peptidase_M20A"/>
</dbReference>
<dbReference type="AlphaFoldDB" id="A0A1G1VFV0"/>
<dbReference type="SUPFAM" id="SSF55031">
    <property type="entry name" value="Bacterial exopeptidase dimerisation domain"/>
    <property type="match status" value="1"/>
</dbReference>
<evidence type="ECO:0000259" key="3">
    <source>
        <dbReference type="Pfam" id="PF07687"/>
    </source>
</evidence>
<organism evidence="4 5">
    <name type="scientific">Candidatus Blackburnbacteria bacterium RIFCSPLOWO2_01_FULL_40_20</name>
    <dbReference type="NCBI Taxonomy" id="1797519"/>
    <lineage>
        <taxon>Bacteria</taxon>
        <taxon>Candidatus Blackburniibacteriota</taxon>
    </lineage>
</organism>
<sequence>METVDITKKLVCIPSYVDGGCNEAKIGEFLFGHLKKFPWLDVEKQNVGKNRFNVIAKDKYQTRVLVCNHIDTVCPQDGWKTNPFECTKKNGQLFGLGTSDTKGNVAAILSAIKKSGPTKGAMYLFYVDEEYDFKGVKRFIDKYKNQISPEVVASGDGGMLEIGNACRGLIEINFKVKGKSGHSAIPTSGNNAIVGSFQAFKKLEKYVSNFESPDLGKSTINLAWISGGQSKPDTGVLGKEGNVIPDIADLVVEVRTSDAKLRAQDVINKFEQYLNEQDLALVSSSVRHDYGAWITDKEKLKQVCKLIENPQFTMAQNRGYVDLQMLWESFKKPVCFTFGAGEENTAHKPNEYVKIDKLETATNFWEKFVEIECK</sequence>
<dbReference type="Pfam" id="PF07687">
    <property type="entry name" value="M20_dimer"/>
    <property type="match status" value="1"/>
</dbReference>
<dbReference type="Gene3D" id="3.40.630.10">
    <property type="entry name" value="Zn peptidases"/>
    <property type="match status" value="2"/>
</dbReference>